<evidence type="ECO:0000313" key="3">
    <source>
        <dbReference type="Proteomes" id="UP000467700"/>
    </source>
</evidence>
<sequence length="215" mass="23382">MNTTYGNPPLSARPAPSPRLLQPYSPRRPSPLGFPPLAPHMAFQSPSYPVTPERPIYSKGPPETRVALPAEARRPLAGTTQRPRSQPPAPLNLNTRSITQPQNSQQPATTQGMTTRPAGPPSPTPSDASSVSLYSAESVSKNFPVDVRQGKQQQQEEEERPSNPFCACLNLRALFGSKSKESRILGPPQQPQPQQPAPAPPMTQVPRRRPSPLNL</sequence>
<evidence type="ECO:0000256" key="1">
    <source>
        <dbReference type="SAM" id="MobiDB-lite"/>
    </source>
</evidence>
<comment type="caution">
    <text evidence="2">The sequence shown here is derived from an EMBL/GenBank/DDBJ whole genome shotgun (WGS) entry which is preliminary data.</text>
</comment>
<feature type="compositionally biased region" description="Low complexity" evidence="1">
    <location>
        <begin position="126"/>
        <end position="140"/>
    </location>
</feature>
<dbReference type="Proteomes" id="UP000467700">
    <property type="component" value="Unassembled WGS sequence"/>
</dbReference>
<feature type="region of interest" description="Disordered" evidence="1">
    <location>
        <begin position="1"/>
        <end position="166"/>
    </location>
</feature>
<gene>
    <name evidence="2" type="ORF">AAE3_LOCUS7939</name>
</gene>
<feature type="compositionally biased region" description="Low complexity" evidence="1">
    <location>
        <begin position="8"/>
        <end position="21"/>
    </location>
</feature>
<protein>
    <submittedName>
        <fullName evidence="2">Uncharacterized protein</fullName>
    </submittedName>
</protein>
<feature type="compositionally biased region" description="Pro residues" evidence="1">
    <location>
        <begin position="188"/>
        <end position="203"/>
    </location>
</feature>
<organism evidence="2 3">
    <name type="scientific">Cyclocybe aegerita</name>
    <name type="common">Black poplar mushroom</name>
    <name type="synonym">Agrocybe aegerita</name>
    <dbReference type="NCBI Taxonomy" id="1973307"/>
    <lineage>
        <taxon>Eukaryota</taxon>
        <taxon>Fungi</taxon>
        <taxon>Dikarya</taxon>
        <taxon>Basidiomycota</taxon>
        <taxon>Agaricomycotina</taxon>
        <taxon>Agaricomycetes</taxon>
        <taxon>Agaricomycetidae</taxon>
        <taxon>Agaricales</taxon>
        <taxon>Agaricineae</taxon>
        <taxon>Bolbitiaceae</taxon>
        <taxon>Cyclocybe</taxon>
    </lineage>
</organism>
<accession>A0A8S0XLS5</accession>
<proteinExistence type="predicted"/>
<feature type="compositionally biased region" description="Polar residues" evidence="1">
    <location>
        <begin position="92"/>
        <end position="114"/>
    </location>
</feature>
<name>A0A8S0XLS5_CYCAE</name>
<reference evidence="2 3" key="1">
    <citation type="submission" date="2020-01" db="EMBL/GenBank/DDBJ databases">
        <authorList>
            <person name="Gupta K D."/>
        </authorList>
    </citation>
    <scope>NUCLEOTIDE SEQUENCE [LARGE SCALE GENOMIC DNA]</scope>
</reference>
<feature type="region of interest" description="Disordered" evidence="1">
    <location>
        <begin position="179"/>
        <end position="215"/>
    </location>
</feature>
<dbReference type="EMBL" id="CACVBS010000050">
    <property type="protein sequence ID" value="CAA7265713.1"/>
    <property type="molecule type" value="Genomic_DNA"/>
</dbReference>
<feature type="compositionally biased region" description="Pro residues" evidence="1">
    <location>
        <begin position="26"/>
        <end position="38"/>
    </location>
</feature>
<dbReference type="AlphaFoldDB" id="A0A8S0XLS5"/>
<keyword evidence="3" id="KW-1185">Reference proteome</keyword>
<dbReference type="OrthoDB" id="3032640at2759"/>
<feature type="compositionally biased region" description="Basic residues" evidence="1">
    <location>
        <begin position="206"/>
        <end position="215"/>
    </location>
</feature>
<evidence type="ECO:0000313" key="2">
    <source>
        <dbReference type="EMBL" id="CAA7265713.1"/>
    </source>
</evidence>